<protein>
    <submittedName>
        <fullName evidence="1">Uncharacterized protein</fullName>
    </submittedName>
</protein>
<name>A0AAD9GFU1_BABDI</name>
<reference evidence="1" key="1">
    <citation type="journal article" date="2014" name="Nucleic Acids Res.">
        <title>The evolutionary dynamics of variant antigen genes in Babesia reveal a history of genomic innovation underlying host-parasite interaction.</title>
        <authorList>
            <person name="Jackson A.P."/>
            <person name="Otto T.D."/>
            <person name="Darby A."/>
            <person name="Ramaprasad A."/>
            <person name="Xia D."/>
            <person name="Echaide I.E."/>
            <person name="Farber M."/>
            <person name="Gahlot S."/>
            <person name="Gamble J."/>
            <person name="Gupta D."/>
            <person name="Gupta Y."/>
            <person name="Jackson L."/>
            <person name="Malandrin L."/>
            <person name="Malas T.B."/>
            <person name="Moussa E."/>
            <person name="Nair M."/>
            <person name="Reid A.J."/>
            <person name="Sanders M."/>
            <person name="Sharma J."/>
            <person name="Tracey A."/>
            <person name="Quail M.A."/>
            <person name="Weir W."/>
            <person name="Wastling J.M."/>
            <person name="Hall N."/>
            <person name="Willadsen P."/>
            <person name="Lingelbach K."/>
            <person name="Shiels B."/>
            <person name="Tait A."/>
            <person name="Berriman M."/>
            <person name="Allred D.R."/>
            <person name="Pain A."/>
        </authorList>
    </citation>
    <scope>NUCLEOTIDE SEQUENCE</scope>
    <source>
        <strain evidence="1">1802A</strain>
    </source>
</reference>
<sequence length="67" mass="7250">MGYNAVTEEVCPPLHKRDEIQATEVRRTGALARDDAPNTHVVLVVHSAQMHNGCSTGKRHAKTVSAS</sequence>
<organism evidence="1 2">
    <name type="scientific">Babesia divergens</name>
    <dbReference type="NCBI Taxonomy" id="32595"/>
    <lineage>
        <taxon>Eukaryota</taxon>
        <taxon>Sar</taxon>
        <taxon>Alveolata</taxon>
        <taxon>Apicomplexa</taxon>
        <taxon>Aconoidasida</taxon>
        <taxon>Piroplasmida</taxon>
        <taxon>Babesiidae</taxon>
        <taxon>Babesia</taxon>
    </lineage>
</organism>
<dbReference type="AlphaFoldDB" id="A0AAD9GFU1"/>
<gene>
    <name evidence="1" type="ORF">X943_003273</name>
</gene>
<evidence type="ECO:0000313" key="1">
    <source>
        <dbReference type="EMBL" id="KAK1937603.1"/>
    </source>
</evidence>
<dbReference type="Proteomes" id="UP001195914">
    <property type="component" value="Unassembled WGS sequence"/>
</dbReference>
<evidence type="ECO:0000313" key="2">
    <source>
        <dbReference type="Proteomes" id="UP001195914"/>
    </source>
</evidence>
<keyword evidence="2" id="KW-1185">Reference proteome</keyword>
<comment type="caution">
    <text evidence="1">The sequence shown here is derived from an EMBL/GenBank/DDBJ whole genome shotgun (WGS) entry which is preliminary data.</text>
</comment>
<dbReference type="EMBL" id="JAHBMH010000033">
    <property type="protein sequence ID" value="KAK1937603.1"/>
    <property type="molecule type" value="Genomic_DNA"/>
</dbReference>
<reference evidence="1" key="2">
    <citation type="submission" date="2021-05" db="EMBL/GenBank/DDBJ databases">
        <authorList>
            <person name="Pain A."/>
        </authorList>
    </citation>
    <scope>NUCLEOTIDE SEQUENCE</scope>
    <source>
        <strain evidence="1">1802A</strain>
    </source>
</reference>
<accession>A0AAD9GFU1</accession>
<proteinExistence type="predicted"/>